<comment type="caution">
    <text evidence="2">The sequence shown here is derived from an EMBL/GenBank/DDBJ whole genome shotgun (WGS) entry which is preliminary data.</text>
</comment>
<dbReference type="Proteomes" id="UP000230732">
    <property type="component" value="Unassembled WGS sequence"/>
</dbReference>
<reference evidence="3" key="1">
    <citation type="submission" date="2017-09" db="EMBL/GenBank/DDBJ databases">
        <title>Depth-based differentiation of microbial function through sediment-hosted aquifers and enrichment of novel symbionts in the deep terrestrial subsurface.</title>
        <authorList>
            <person name="Probst A.J."/>
            <person name="Ladd B."/>
            <person name="Jarett J.K."/>
            <person name="Geller-Mcgrath D.E."/>
            <person name="Sieber C.M.K."/>
            <person name="Emerson J.B."/>
            <person name="Anantharaman K."/>
            <person name="Thomas B.C."/>
            <person name="Malmstrom R."/>
            <person name="Stieglmeier M."/>
            <person name="Klingl A."/>
            <person name="Woyke T."/>
            <person name="Ryan C.M."/>
            <person name="Banfield J.F."/>
        </authorList>
    </citation>
    <scope>NUCLEOTIDE SEQUENCE [LARGE SCALE GENOMIC DNA]</scope>
</reference>
<proteinExistence type="predicted"/>
<dbReference type="InterPro" id="IPR029063">
    <property type="entry name" value="SAM-dependent_MTases_sf"/>
</dbReference>
<organism evidence="2 3">
    <name type="scientific">Candidatus Yonathbacteria bacterium CG_4_10_14_0_8_um_filter_43_17</name>
    <dbReference type="NCBI Taxonomy" id="1975099"/>
    <lineage>
        <taxon>Bacteria</taxon>
        <taxon>Candidatus Yonathiibacteriota</taxon>
    </lineage>
</organism>
<evidence type="ECO:0000313" key="3">
    <source>
        <dbReference type="Proteomes" id="UP000230732"/>
    </source>
</evidence>
<dbReference type="SUPFAM" id="SSF53335">
    <property type="entry name" value="S-adenosyl-L-methionine-dependent methyltransferases"/>
    <property type="match status" value="1"/>
</dbReference>
<dbReference type="InterPro" id="IPR052514">
    <property type="entry name" value="SAM-dependent_MTase"/>
</dbReference>
<dbReference type="Gene3D" id="3.40.50.150">
    <property type="entry name" value="Vaccinia Virus protein VP39"/>
    <property type="match status" value="1"/>
</dbReference>
<feature type="domain" description="Methyltransferase FkbM" evidence="1">
    <location>
        <begin position="106"/>
        <end position="248"/>
    </location>
</feature>
<dbReference type="AlphaFoldDB" id="A0A2M7Q5Z0"/>
<evidence type="ECO:0000313" key="2">
    <source>
        <dbReference type="EMBL" id="PIY58803.1"/>
    </source>
</evidence>
<dbReference type="PANTHER" id="PTHR34203:SF15">
    <property type="entry name" value="SLL1173 PROTEIN"/>
    <property type="match status" value="1"/>
</dbReference>
<dbReference type="NCBIfam" id="TIGR01444">
    <property type="entry name" value="fkbM_fam"/>
    <property type="match status" value="1"/>
</dbReference>
<accession>A0A2M7Q5Z0</accession>
<dbReference type="EMBL" id="PFKX01000005">
    <property type="protein sequence ID" value="PIY58803.1"/>
    <property type="molecule type" value="Genomic_DNA"/>
</dbReference>
<name>A0A2M7Q5Z0_9BACT</name>
<gene>
    <name evidence="2" type="ORF">COY98_00200</name>
</gene>
<dbReference type="Pfam" id="PF05050">
    <property type="entry name" value="Methyltransf_21"/>
    <property type="match status" value="1"/>
</dbReference>
<dbReference type="InterPro" id="IPR006342">
    <property type="entry name" value="FkbM_mtfrase"/>
</dbReference>
<sequence>MKNLLKDEMNEAQKEKIIQKIIKAEKLRPLRRVERLVKVPVRTFFYYFLAALGHLNPYKLSFKTLWGTKMTSYLPEGNTFYYYGYCEANLTNFLLRFLKKGDTVLDVGAHVGFYSMLSSELVGENGAVHSFEPTRWTYEILKQNTNKLSNVTLNNNAVSSQKEKISFKDYGPGYGAYNTAHNDGSTLKKKFKTIVIETIVLDDYCKERKIRPDFVKLDAEGYEYVILQGMKSLLDEVRPIVALEVAGGDEWSDNCKKSIDLLLSKKYKPYEMSLDGFISPHIIKENYDYDNLLFIPEEKNIFL</sequence>
<dbReference type="PANTHER" id="PTHR34203">
    <property type="entry name" value="METHYLTRANSFERASE, FKBM FAMILY PROTEIN"/>
    <property type="match status" value="1"/>
</dbReference>
<evidence type="ECO:0000259" key="1">
    <source>
        <dbReference type="Pfam" id="PF05050"/>
    </source>
</evidence>
<protein>
    <recommendedName>
        <fullName evidence="1">Methyltransferase FkbM domain-containing protein</fullName>
    </recommendedName>
</protein>